<reference evidence="7 8" key="1">
    <citation type="submission" date="2019-03" db="EMBL/GenBank/DDBJ databases">
        <title>Single cell metagenomics reveals metabolic interactions within the superorganism composed of flagellate Streblomastix strix and complex community of Bacteroidetes bacteria on its surface.</title>
        <authorList>
            <person name="Treitli S.C."/>
            <person name="Kolisko M."/>
            <person name="Husnik F."/>
            <person name="Keeling P."/>
            <person name="Hampl V."/>
        </authorList>
    </citation>
    <scope>NUCLEOTIDE SEQUENCE [LARGE SCALE GENOMIC DNA]</scope>
    <source>
        <strain evidence="7">ST1C</strain>
    </source>
</reference>
<evidence type="ECO:0000313" key="8">
    <source>
        <dbReference type="Proteomes" id="UP000324800"/>
    </source>
</evidence>
<name>A0A5J4V1X3_9EUKA</name>
<keyword evidence="4" id="KW-0067">ATP-binding</keyword>
<comment type="caution">
    <text evidence="7">The sequence shown here is derived from an EMBL/GenBank/DDBJ whole genome shotgun (WGS) entry which is preliminary data.</text>
</comment>
<dbReference type="Gene3D" id="1.10.510.10">
    <property type="entry name" value="Transferase(Phosphotransferase) domain 1"/>
    <property type="match status" value="1"/>
</dbReference>
<protein>
    <recommendedName>
        <fullName evidence="6">Protein kinase domain-containing protein</fullName>
    </recommendedName>
</protein>
<sequence length="193" mass="23065">EYLPPEYLPKRKEQEKEKEQEKPKNEEKIKQQEGEEGQQQEIDLEQEQEQKQEQEQQQEQEYDEEREKQKLLEMDLFNIKEDDDAEEEIIETTAADIWAMGVMLFELLAGYHPFSNCKRKATSLEIVLNVMNEQPSKLPEEYSLKLRNLIMRMLVKDPDHRVNTEMILQEARFHGDTKEEETLPVVEEIKTQI</sequence>
<evidence type="ECO:0000259" key="6">
    <source>
        <dbReference type="PROSITE" id="PS50011"/>
    </source>
</evidence>
<dbReference type="SUPFAM" id="SSF56112">
    <property type="entry name" value="Protein kinase-like (PK-like)"/>
    <property type="match status" value="1"/>
</dbReference>
<keyword evidence="1" id="KW-0808">Transferase</keyword>
<feature type="domain" description="Protein kinase" evidence="6">
    <location>
        <begin position="1"/>
        <end position="173"/>
    </location>
</feature>
<feature type="region of interest" description="Disordered" evidence="5">
    <location>
        <begin position="1"/>
        <end position="66"/>
    </location>
</feature>
<dbReference type="AlphaFoldDB" id="A0A5J4V1X3"/>
<dbReference type="GO" id="GO:0005524">
    <property type="term" value="F:ATP binding"/>
    <property type="evidence" value="ECO:0007669"/>
    <property type="project" value="UniProtKB-KW"/>
</dbReference>
<gene>
    <name evidence="7" type="ORF">EZS28_027868</name>
</gene>
<dbReference type="Proteomes" id="UP000324800">
    <property type="component" value="Unassembled WGS sequence"/>
</dbReference>
<dbReference type="Pfam" id="PF00069">
    <property type="entry name" value="Pkinase"/>
    <property type="match status" value="1"/>
</dbReference>
<dbReference type="PANTHER" id="PTHR43671:SF106">
    <property type="entry name" value="NIMA-LIKE KINASE"/>
    <property type="match status" value="1"/>
</dbReference>
<dbReference type="InterPro" id="IPR000719">
    <property type="entry name" value="Prot_kinase_dom"/>
</dbReference>
<evidence type="ECO:0000256" key="5">
    <source>
        <dbReference type="SAM" id="MobiDB-lite"/>
    </source>
</evidence>
<proteinExistence type="predicted"/>
<feature type="compositionally biased region" description="Acidic residues" evidence="5">
    <location>
        <begin position="34"/>
        <end position="47"/>
    </location>
</feature>
<dbReference type="EMBL" id="SNRW01010411">
    <property type="protein sequence ID" value="KAA6376607.1"/>
    <property type="molecule type" value="Genomic_DNA"/>
</dbReference>
<evidence type="ECO:0000256" key="2">
    <source>
        <dbReference type="ARBA" id="ARBA00022741"/>
    </source>
</evidence>
<evidence type="ECO:0000256" key="4">
    <source>
        <dbReference type="ARBA" id="ARBA00022840"/>
    </source>
</evidence>
<keyword evidence="3" id="KW-0418">Kinase</keyword>
<dbReference type="InterPro" id="IPR011009">
    <property type="entry name" value="Kinase-like_dom_sf"/>
</dbReference>
<evidence type="ECO:0000313" key="7">
    <source>
        <dbReference type="EMBL" id="KAA6376607.1"/>
    </source>
</evidence>
<feature type="compositionally biased region" description="Basic and acidic residues" evidence="5">
    <location>
        <begin position="8"/>
        <end position="33"/>
    </location>
</feature>
<keyword evidence="2" id="KW-0547">Nucleotide-binding</keyword>
<dbReference type="PROSITE" id="PS50011">
    <property type="entry name" value="PROTEIN_KINASE_DOM"/>
    <property type="match status" value="1"/>
</dbReference>
<evidence type="ECO:0000256" key="1">
    <source>
        <dbReference type="ARBA" id="ARBA00022679"/>
    </source>
</evidence>
<dbReference type="GO" id="GO:0004674">
    <property type="term" value="F:protein serine/threonine kinase activity"/>
    <property type="evidence" value="ECO:0007669"/>
    <property type="project" value="TreeGrafter"/>
</dbReference>
<dbReference type="OrthoDB" id="20524at2759"/>
<feature type="non-terminal residue" evidence="7">
    <location>
        <position position="1"/>
    </location>
</feature>
<accession>A0A5J4V1X3</accession>
<evidence type="ECO:0000256" key="3">
    <source>
        <dbReference type="ARBA" id="ARBA00022777"/>
    </source>
</evidence>
<dbReference type="InterPro" id="IPR050660">
    <property type="entry name" value="NEK_Ser/Thr_kinase"/>
</dbReference>
<organism evidence="7 8">
    <name type="scientific">Streblomastix strix</name>
    <dbReference type="NCBI Taxonomy" id="222440"/>
    <lineage>
        <taxon>Eukaryota</taxon>
        <taxon>Metamonada</taxon>
        <taxon>Preaxostyla</taxon>
        <taxon>Oxymonadida</taxon>
        <taxon>Streblomastigidae</taxon>
        <taxon>Streblomastix</taxon>
    </lineage>
</organism>
<dbReference type="PANTHER" id="PTHR43671">
    <property type="entry name" value="SERINE/THREONINE-PROTEIN KINASE NEK"/>
    <property type="match status" value="1"/>
</dbReference>